<dbReference type="PANTHER" id="PTHR32309:SF13">
    <property type="entry name" value="FERRIC ENTEROBACTIN TRANSPORT PROTEIN FEPE"/>
    <property type="match status" value="1"/>
</dbReference>
<sequence>MGLFQRLHSTNKAIIEAVGTLGRAKVPLISEERPAPPVPGGNPTPALRIPELVQLFHAINSLNARDQPYILQFIGSVPGEGVSTIAASFVEIAASQRTKQILLIDCNPASGAATQPPSLIDAFHETGSIDAAIRTAADHQRIKLARLSTAEDARLGIDAADLRRLLELAAKSFPVIVLDCPPAIQAPESLALARYCDGTVIVVAAETTARSVIDQTKRALERFDANIIGMVFNQQKNYIPRWLDRRD</sequence>
<dbReference type="SUPFAM" id="SSF52540">
    <property type="entry name" value="P-loop containing nucleoside triphosphate hydrolases"/>
    <property type="match status" value="1"/>
</dbReference>
<proteinExistence type="predicted"/>
<dbReference type="GO" id="GO:0004713">
    <property type="term" value="F:protein tyrosine kinase activity"/>
    <property type="evidence" value="ECO:0007669"/>
    <property type="project" value="TreeGrafter"/>
</dbReference>
<dbReference type="OrthoDB" id="230260at2"/>
<keyword evidence="2" id="KW-1185">Reference proteome</keyword>
<dbReference type="EMBL" id="FOSN01000017">
    <property type="protein sequence ID" value="SFK74584.1"/>
    <property type="molecule type" value="Genomic_DNA"/>
</dbReference>
<dbReference type="InterPro" id="IPR027417">
    <property type="entry name" value="P-loop_NTPase"/>
</dbReference>
<name>A0A1I4C0H8_9HYPH</name>
<dbReference type="Gene3D" id="3.40.50.300">
    <property type="entry name" value="P-loop containing nucleotide triphosphate hydrolases"/>
    <property type="match status" value="1"/>
</dbReference>
<evidence type="ECO:0000313" key="2">
    <source>
        <dbReference type="Proteomes" id="UP000198755"/>
    </source>
</evidence>
<dbReference type="Proteomes" id="UP000198755">
    <property type="component" value="Unassembled WGS sequence"/>
</dbReference>
<accession>A0A1I4C0H8</accession>
<dbReference type="PANTHER" id="PTHR32309">
    <property type="entry name" value="TYROSINE-PROTEIN KINASE"/>
    <property type="match status" value="1"/>
</dbReference>
<gene>
    <name evidence="1" type="ORF">SAMN05444581_11771</name>
</gene>
<evidence type="ECO:0000313" key="1">
    <source>
        <dbReference type="EMBL" id="SFK74584.1"/>
    </source>
</evidence>
<dbReference type="AlphaFoldDB" id="A0A1I4C0H8"/>
<reference evidence="1 2" key="1">
    <citation type="submission" date="2016-10" db="EMBL/GenBank/DDBJ databases">
        <authorList>
            <person name="de Groot N.N."/>
        </authorList>
    </citation>
    <scope>NUCLEOTIDE SEQUENCE [LARGE SCALE GENOMIC DNA]</scope>
    <source>
        <strain evidence="1 2">NE2</strain>
    </source>
</reference>
<dbReference type="RefSeq" id="WP_139223669.1">
    <property type="nucleotide sequence ID" value="NZ_FOSN01000017.1"/>
</dbReference>
<organism evidence="1 2">
    <name type="scientific">Methylocapsa palsarum</name>
    <dbReference type="NCBI Taxonomy" id="1612308"/>
    <lineage>
        <taxon>Bacteria</taxon>
        <taxon>Pseudomonadati</taxon>
        <taxon>Pseudomonadota</taxon>
        <taxon>Alphaproteobacteria</taxon>
        <taxon>Hyphomicrobiales</taxon>
        <taxon>Beijerinckiaceae</taxon>
        <taxon>Methylocapsa</taxon>
    </lineage>
</organism>
<protein>
    <submittedName>
        <fullName evidence="1">Chromosome partitioning ATPase, Mrp family, contains Fe-S cluster</fullName>
    </submittedName>
</protein>
<dbReference type="GO" id="GO:0005886">
    <property type="term" value="C:plasma membrane"/>
    <property type="evidence" value="ECO:0007669"/>
    <property type="project" value="TreeGrafter"/>
</dbReference>
<dbReference type="InterPro" id="IPR050445">
    <property type="entry name" value="Bact_polysacc_biosynth/exp"/>
</dbReference>
<dbReference type="STRING" id="1612308.SAMN05444581_11771"/>